<dbReference type="OrthoDB" id="236165at2"/>
<keyword evidence="2" id="KW-0812">Transmembrane</keyword>
<feature type="compositionally biased region" description="Basic and acidic residues" evidence="1">
    <location>
        <begin position="300"/>
        <end position="312"/>
    </location>
</feature>
<organism evidence="3 4">
    <name type="scientific">Rubripirellula obstinata</name>
    <dbReference type="NCBI Taxonomy" id="406547"/>
    <lineage>
        <taxon>Bacteria</taxon>
        <taxon>Pseudomonadati</taxon>
        <taxon>Planctomycetota</taxon>
        <taxon>Planctomycetia</taxon>
        <taxon>Pirellulales</taxon>
        <taxon>Pirellulaceae</taxon>
        <taxon>Rubripirellula</taxon>
    </lineage>
</organism>
<sequence length="528" mass="57499">MEDKLKTLFESRRFWAAAGGVVLVLLLPFEVKLLATILIAPWIIGDSIRSTKAILLAIALSMFGTVASAGDLHDTCREATVRIRNGNSMGSGTLFRESEEHLYVLTNAHVAGTGLGNRVQVEFWKEGHQSRPIEAETVAVAYIPRAYRDIAVVRVDRRALGNYRPPVIPLADSQDSFNYQNIFSVGCPSGRWPTAFEGFALRRQANGGDTIHFVPMPAGGRSGSAIFDVNGGEAQIIGLIAWRSTDSGGHGLDGRGETHGYGIAMTHQEVWAGLSGKQTTSSVLLVPPPDAVPLGTKVEPSSESKPDAKPEVADGEENQGESDEVILKYSDPFAIERDVESIRAQRLPSGIPATGSDRDIMLLYQDSVTEGPQSSPPALAYQGSCCQNCGCYLTTSGNCPNGQCPLPDRRQQQPQQYGQDRGGGGLFPSLPRNREQGELENHLLRRPGERLRELWPFPSMRDIVTWSIVAFFVLYFIGKFAKAKVKRIVNDLAVNLANVDDEVDTEPPAPKPRAKPVATRARKRTAAK</sequence>
<accession>A0A5B1CD38</accession>
<evidence type="ECO:0008006" key="5">
    <source>
        <dbReference type="Google" id="ProtNLM"/>
    </source>
</evidence>
<evidence type="ECO:0000313" key="3">
    <source>
        <dbReference type="EMBL" id="KAA1258151.1"/>
    </source>
</evidence>
<dbReference type="AlphaFoldDB" id="A0A5B1CD38"/>
<dbReference type="InterPro" id="IPR009003">
    <property type="entry name" value="Peptidase_S1_PA"/>
</dbReference>
<keyword evidence="2" id="KW-0472">Membrane</keyword>
<dbReference type="Pfam" id="PF13365">
    <property type="entry name" value="Trypsin_2"/>
    <property type="match status" value="1"/>
</dbReference>
<dbReference type="EMBL" id="VRLW01000001">
    <property type="protein sequence ID" value="KAA1258151.1"/>
    <property type="molecule type" value="Genomic_DNA"/>
</dbReference>
<evidence type="ECO:0000256" key="2">
    <source>
        <dbReference type="SAM" id="Phobius"/>
    </source>
</evidence>
<proteinExistence type="predicted"/>
<comment type="caution">
    <text evidence="3">The sequence shown here is derived from an EMBL/GenBank/DDBJ whole genome shotgun (WGS) entry which is preliminary data.</text>
</comment>
<reference evidence="3 4" key="1">
    <citation type="submission" date="2019-08" db="EMBL/GenBank/DDBJ databases">
        <title>Deep-cultivation of Planctomycetes and their phenomic and genomic characterization uncovers novel biology.</title>
        <authorList>
            <person name="Wiegand S."/>
            <person name="Jogler M."/>
            <person name="Boedeker C."/>
            <person name="Pinto D."/>
            <person name="Vollmers J."/>
            <person name="Rivas-Marin E."/>
            <person name="Kohn T."/>
            <person name="Peeters S.H."/>
            <person name="Heuer A."/>
            <person name="Rast P."/>
            <person name="Oberbeckmann S."/>
            <person name="Bunk B."/>
            <person name="Jeske O."/>
            <person name="Meyerdierks A."/>
            <person name="Storesund J.E."/>
            <person name="Kallscheuer N."/>
            <person name="Luecker S."/>
            <person name="Lage O.M."/>
            <person name="Pohl T."/>
            <person name="Merkel B.J."/>
            <person name="Hornburger P."/>
            <person name="Mueller R.-W."/>
            <person name="Bruemmer F."/>
            <person name="Labrenz M."/>
            <person name="Spormann A.M."/>
            <person name="Op Den Camp H."/>
            <person name="Overmann J."/>
            <person name="Amann R."/>
            <person name="Jetten M.S.M."/>
            <person name="Mascher T."/>
            <person name="Medema M.H."/>
            <person name="Devos D.P."/>
            <person name="Kaster A.-K."/>
            <person name="Ovreas L."/>
            <person name="Rohde M."/>
            <person name="Galperin M.Y."/>
            <person name="Jogler C."/>
        </authorList>
    </citation>
    <scope>NUCLEOTIDE SEQUENCE [LARGE SCALE GENOMIC DNA]</scope>
    <source>
        <strain evidence="3 4">LF1</strain>
    </source>
</reference>
<name>A0A5B1CD38_9BACT</name>
<evidence type="ECO:0000256" key="1">
    <source>
        <dbReference type="SAM" id="MobiDB-lite"/>
    </source>
</evidence>
<feature type="region of interest" description="Disordered" evidence="1">
    <location>
        <begin position="290"/>
        <end position="322"/>
    </location>
</feature>
<keyword evidence="2" id="KW-1133">Transmembrane helix</keyword>
<feature type="transmembrane region" description="Helical" evidence="2">
    <location>
        <begin position="463"/>
        <end position="481"/>
    </location>
</feature>
<feature type="compositionally biased region" description="Acidic residues" evidence="1">
    <location>
        <begin position="313"/>
        <end position="322"/>
    </location>
</feature>
<dbReference type="SUPFAM" id="SSF50494">
    <property type="entry name" value="Trypsin-like serine proteases"/>
    <property type="match status" value="1"/>
</dbReference>
<protein>
    <recommendedName>
        <fullName evidence="5">Trypsin</fullName>
    </recommendedName>
</protein>
<gene>
    <name evidence="3" type="ORF">LF1_06660</name>
</gene>
<dbReference type="Proteomes" id="UP000322699">
    <property type="component" value="Unassembled WGS sequence"/>
</dbReference>
<feature type="transmembrane region" description="Helical" evidence="2">
    <location>
        <begin position="14"/>
        <end position="41"/>
    </location>
</feature>
<dbReference type="RefSeq" id="WP_068258865.1">
    <property type="nucleotide sequence ID" value="NZ_LWSK01000007.1"/>
</dbReference>
<evidence type="ECO:0000313" key="4">
    <source>
        <dbReference type="Proteomes" id="UP000322699"/>
    </source>
</evidence>
<dbReference type="Gene3D" id="2.40.10.120">
    <property type="match status" value="1"/>
</dbReference>
<keyword evidence="4" id="KW-1185">Reference proteome</keyword>
<feature type="region of interest" description="Disordered" evidence="1">
    <location>
        <begin position="502"/>
        <end position="528"/>
    </location>
</feature>